<evidence type="ECO:0000256" key="1">
    <source>
        <dbReference type="SAM" id="Phobius"/>
    </source>
</evidence>
<accession>A0A1H1GWR5</accession>
<keyword evidence="1" id="KW-1133">Transmembrane helix</keyword>
<protein>
    <submittedName>
        <fullName evidence="2">Uncharacterized protein</fullName>
    </submittedName>
</protein>
<gene>
    <name evidence="2" type="ORF">SAMN04489765_3635</name>
</gene>
<dbReference type="STRING" id="47312.SAMN04489765_3635"/>
<proteinExistence type="predicted"/>
<keyword evidence="1" id="KW-0472">Membrane</keyword>
<keyword evidence="3" id="KW-1185">Reference proteome</keyword>
<dbReference type="Proteomes" id="UP000183053">
    <property type="component" value="Unassembled WGS sequence"/>
</dbReference>
<reference evidence="3" key="1">
    <citation type="submission" date="2016-10" db="EMBL/GenBank/DDBJ databases">
        <authorList>
            <person name="Varghese N."/>
            <person name="Submissions S."/>
        </authorList>
    </citation>
    <scope>NUCLEOTIDE SEQUENCE [LARGE SCALE GENOMIC DNA]</scope>
    <source>
        <strain evidence="3">DSM 44142</strain>
    </source>
</reference>
<sequence length="35" mass="4117">MVIFFDVLFGVCVVATFWFAGYVVYRVLNDDTPRR</sequence>
<evidence type="ECO:0000313" key="2">
    <source>
        <dbReference type="EMBL" id="SDR17675.1"/>
    </source>
</evidence>
<evidence type="ECO:0000313" key="3">
    <source>
        <dbReference type="Proteomes" id="UP000183053"/>
    </source>
</evidence>
<dbReference type="AlphaFoldDB" id="A0A1H1GWR5"/>
<organism evidence="2 3">
    <name type="scientific">Tsukamurella pulmonis</name>
    <dbReference type="NCBI Taxonomy" id="47312"/>
    <lineage>
        <taxon>Bacteria</taxon>
        <taxon>Bacillati</taxon>
        <taxon>Actinomycetota</taxon>
        <taxon>Actinomycetes</taxon>
        <taxon>Mycobacteriales</taxon>
        <taxon>Tsukamurellaceae</taxon>
        <taxon>Tsukamurella</taxon>
    </lineage>
</organism>
<dbReference type="EMBL" id="FNLF01000002">
    <property type="protein sequence ID" value="SDR17675.1"/>
    <property type="molecule type" value="Genomic_DNA"/>
</dbReference>
<feature type="transmembrane region" description="Helical" evidence="1">
    <location>
        <begin position="7"/>
        <end position="25"/>
    </location>
</feature>
<name>A0A1H1GWR5_9ACTN</name>
<keyword evidence="1" id="KW-0812">Transmembrane</keyword>